<dbReference type="HAMAP" id="MF_00167">
    <property type="entry name" value="CsrA"/>
    <property type="match status" value="1"/>
</dbReference>
<accession>A0A3B1CIS4</accession>
<dbReference type="Pfam" id="PF02599">
    <property type="entry name" value="CsrA"/>
    <property type="match status" value="1"/>
</dbReference>
<evidence type="ECO:0000313" key="5">
    <source>
        <dbReference type="EMBL" id="VAX30376.1"/>
    </source>
</evidence>
<dbReference type="NCBIfam" id="TIGR00202">
    <property type="entry name" value="csrA"/>
    <property type="match status" value="1"/>
</dbReference>
<keyword evidence="1" id="KW-0963">Cytoplasm</keyword>
<dbReference type="GO" id="GO:0006109">
    <property type="term" value="P:regulation of carbohydrate metabolic process"/>
    <property type="evidence" value="ECO:0007669"/>
    <property type="project" value="InterPro"/>
</dbReference>
<dbReference type="PANTHER" id="PTHR34984">
    <property type="entry name" value="CARBON STORAGE REGULATOR"/>
    <property type="match status" value="1"/>
</dbReference>
<dbReference type="InterPro" id="IPR003751">
    <property type="entry name" value="CsrA"/>
</dbReference>
<dbReference type="AlphaFoldDB" id="A0A3B1CIS4"/>
<reference evidence="5" key="1">
    <citation type="submission" date="2018-06" db="EMBL/GenBank/DDBJ databases">
        <authorList>
            <person name="Zhirakovskaya E."/>
        </authorList>
    </citation>
    <scope>NUCLEOTIDE SEQUENCE</scope>
</reference>
<dbReference type="GO" id="GO:0006402">
    <property type="term" value="P:mRNA catabolic process"/>
    <property type="evidence" value="ECO:0007669"/>
    <property type="project" value="InterPro"/>
</dbReference>
<gene>
    <name evidence="5" type="ORF">MNBD_NITROSPIRAE03-1496</name>
</gene>
<evidence type="ECO:0000256" key="1">
    <source>
        <dbReference type="ARBA" id="ARBA00022490"/>
    </source>
</evidence>
<evidence type="ECO:0000256" key="3">
    <source>
        <dbReference type="ARBA" id="ARBA00022845"/>
    </source>
</evidence>
<dbReference type="Gene3D" id="2.60.40.4380">
    <property type="entry name" value="Translational regulator CsrA"/>
    <property type="match status" value="1"/>
</dbReference>
<dbReference type="FunFam" id="2.60.40.4380:FF:000002">
    <property type="entry name" value="Translational regulator CsrA"/>
    <property type="match status" value="1"/>
</dbReference>
<dbReference type="NCBIfam" id="NF002469">
    <property type="entry name" value="PRK01712.1"/>
    <property type="match status" value="1"/>
</dbReference>
<dbReference type="EMBL" id="UOGI01000071">
    <property type="protein sequence ID" value="VAX30376.1"/>
    <property type="molecule type" value="Genomic_DNA"/>
</dbReference>
<dbReference type="GO" id="GO:0005829">
    <property type="term" value="C:cytosol"/>
    <property type="evidence" value="ECO:0007669"/>
    <property type="project" value="TreeGrafter"/>
</dbReference>
<protein>
    <submittedName>
        <fullName evidence="5">Carbon storage regulator</fullName>
    </submittedName>
</protein>
<dbReference type="PANTHER" id="PTHR34984:SF1">
    <property type="entry name" value="CARBON STORAGE REGULATOR"/>
    <property type="match status" value="1"/>
</dbReference>
<proteinExistence type="inferred from homology"/>
<evidence type="ECO:0000256" key="4">
    <source>
        <dbReference type="ARBA" id="ARBA00022884"/>
    </source>
</evidence>
<sequence>MLVLTRRSDESIRIGDDIIIRVVEVKGNQVRLGIEAPRHFRIYREELYQKISRENRLSAMAGLDAFGKLKEVFRKS</sequence>
<keyword evidence="2" id="KW-0678">Repressor</keyword>
<keyword evidence="4" id="KW-0694">RNA-binding</keyword>
<dbReference type="SUPFAM" id="SSF117130">
    <property type="entry name" value="CsrA-like"/>
    <property type="match status" value="1"/>
</dbReference>
<name>A0A3B1CIS4_9ZZZZ</name>
<evidence type="ECO:0000256" key="2">
    <source>
        <dbReference type="ARBA" id="ARBA00022491"/>
    </source>
</evidence>
<dbReference type="GO" id="GO:0045947">
    <property type="term" value="P:negative regulation of translational initiation"/>
    <property type="evidence" value="ECO:0007669"/>
    <property type="project" value="TreeGrafter"/>
</dbReference>
<keyword evidence="3" id="KW-0810">Translation regulation</keyword>
<organism evidence="5">
    <name type="scientific">hydrothermal vent metagenome</name>
    <dbReference type="NCBI Taxonomy" id="652676"/>
    <lineage>
        <taxon>unclassified sequences</taxon>
        <taxon>metagenomes</taxon>
        <taxon>ecological metagenomes</taxon>
    </lineage>
</organism>
<dbReference type="GO" id="GO:0048027">
    <property type="term" value="F:mRNA 5'-UTR binding"/>
    <property type="evidence" value="ECO:0007669"/>
    <property type="project" value="TreeGrafter"/>
</dbReference>
<dbReference type="InterPro" id="IPR036107">
    <property type="entry name" value="CsrA_sf"/>
</dbReference>